<name>A0AAV5FF75_ELECO</name>
<sequence>MRQWQGGKRWRLRMPDGSRLAPHMRPALQARTLRPLPPRRAQFFSSIPLTTSLLLAPFAPPYSTGGDISIGRSLLLE</sequence>
<reference evidence="1" key="1">
    <citation type="journal article" date="2018" name="DNA Res.">
        <title>Multiple hybrid de novo genome assembly of finger millet, an orphan allotetraploid crop.</title>
        <authorList>
            <person name="Hatakeyama M."/>
            <person name="Aluri S."/>
            <person name="Balachadran M.T."/>
            <person name="Sivarajan S.R."/>
            <person name="Patrignani A."/>
            <person name="Gruter S."/>
            <person name="Poveda L."/>
            <person name="Shimizu-Inatsugi R."/>
            <person name="Baeten J."/>
            <person name="Francoijs K.J."/>
            <person name="Nataraja K.N."/>
            <person name="Reddy Y.A.N."/>
            <person name="Phadnis S."/>
            <person name="Ravikumar R.L."/>
            <person name="Schlapbach R."/>
            <person name="Sreeman S.M."/>
            <person name="Shimizu K.K."/>
        </authorList>
    </citation>
    <scope>NUCLEOTIDE SEQUENCE</scope>
</reference>
<dbReference type="AlphaFoldDB" id="A0AAV5FF75"/>
<evidence type="ECO:0000313" key="1">
    <source>
        <dbReference type="EMBL" id="GJN34359.1"/>
    </source>
</evidence>
<dbReference type="Proteomes" id="UP001054889">
    <property type="component" value="Unassembled WGS sequence"/>
</dbReference>
<gene>
    <name evidence="1" type="primary">gb23011</name>
    <name evidence="1" type="ORF">PR202_gb23011</name>
</gene>
<protein>
    <submittedName>
        <fullName evidence="1">Uncharacterized protein</fullName>
    </submittedName>
</protein>
<accession>A0AAV5FF75</accession>
<comment type="caution">
    <text evidence="1">The sequence shown here is derived from an EMBL/GenBank/DDBJ whole genome shotgun (WGS) entry which is preliminary data.</text>
</comment>
<keyword evidence="2" id="KW-1185">Reference proteome</keyword>
<evidence type="ECO:0000313" key="2">
    <source>
        <dbReference type="Proteomes" id="UP001054889"/>
    </source>
</evidence>
<proteinExistence type="predicted"/>
<dbReference type="EMBL" id="BQKI01000085">
    <property type="protein sequence ID" value="GJN34359.1"/>
    <property type="molecule type" value="Genomic_DNA"/>
</dbReference>
<organism evidence="1 2">
    <name type="scientific">Eleusine coracana subsp. coracana</name>
    <dbReference type="NCBI Taxonomy" id="191504"/>
    <lineage>
        <taxon>Eukaryota</taxon>
        <taxon>Viridiplantae</taxon>
        <taxon>Streptophyta</taxon>
        <taxon>Embryophyta</taxon>
        <taxon>Tracheophyta</taxon>
        <taxon>Spermatophyta</taxon>
        <taxon>Magnoliopsida</taxon>
        <taxon>Liliopsida</taxon>
        <taxon>Poales</taxon>
        <taxon>Poaceae</taxon>
        <taxon>PACMAD clade</taxon>
        <taxon>Chloridoideae</taxon>
        <taxon>Cynodonteae</taxon>
        <taxon>Eleusininae</taxon>
        <taxon>Eleusine</taxon>
    </lineage>
</organism>
<reference evidence="1" key="2">
    <citation type="submission" date="2021-12" db="EMBL/GenBank/DDBJ databases">
        <title>Resequencing data analysis of finger millet.</title>
        <authorList>
            <person name="Hatakeyama M."/>
            <person name="Aluri S."/>
            <person name="Balachadran M.T."/>
            <person name="Sivarajan S.R."/>
            <person name="Poveda L."/>
            <person name="Shimizu-Inatsugi R."/>
            <person name="Schlapbach R."/>
            <person name="Sreeman S.M."/>
            <person name="Shimizu K.K."/>
        </authorList>
    </citation>
    <scope>NUCLEOTIDE SEQUENCE</scope>
</reference>